<dbReference type="PANTHER" id="PTHR43692:SF1">
    <property type="entry name" value="UDP-N-ACETYLMURAMOYLALANINE--D-GLUTAMATE LIGASE"/>
    <property type="match status" value="1"/>
</dbReference>
<reference evidence="11 12" key="1">
    <citation type="journal article" date="2021" name="bioRxiv">
        <title>Unique metabolic strategies in Hadean analogues reveal hints for primordial physiology.</title>
        <authorList>
            <person name="Nobu M.K."/>
            <person name="Nakai R."/>
            <person name="Tamazawa S."/>
            <person name="Mori H."/>
            <person name="Toyoda A."/>
            <person name="Ijiri A."/>
            <person name="Suzuki S."/>
            <person name="Kurokawa K."/>
            <person name="Kamagata Y."/>
            <person name="Tamaki H."/>
        </authorList>
    </citation>
    <scope>NUCLEOTIDE SEQUENCE [LARGE SCALE GENOMIC DNA]</scope>
    <source>
        <strain evidence="11">BS525</strain>
    </source>
</reference>
<evidence type="ECO:0000256" key="4">
    <source>
        <dbReference type="ARBA" id="ARBA00022598"/>
    </source>
</evidence>
<evidence type="ECO:0000256" key="5">
    <source>
        <dbReference type="ARBA" id="ARBA00022741"/>
    </source>
</evidence>
<keyword evidence="7 8" id="KW-0131">Cell cycle</keyword>
<dbReference type="EMBL" id="QLTW01000002">
    <property type="protein sequence ID" value="MBT9144239.1"/>
    <property type="molecule type" value="Genomic_DNA"/>
</dbReference>
<dbReference type="InterPro" id="IPR036565">
    <property type="entry name" value="Mur-like_cat_sf"/>
</dbReference>
<proteinExistence type="inferred from homology"/>
<comment type="subcellular location">
    <subcellularLocation>
        <location evidence="1 7 8">Cytoplasm</location>
    </subcellularLocation>
</comment>
<dbReference type="SUPFAM" id="SSF53623">
    <property type="entry name" value="MurD-like peptide ligases, catalytic domain"/>
    <property type="match status" value="1"/>
</dbReference>
<evidence type="ECO:0000256" key="2">
    <source>
        <dbReference type="ARBA" id="ARBA00004752"/>
    </source>
</evidence>
<dbReference type="InterPro" id="IPR004101">
    <property type="entry name" value="Mur_ligase_C"/>
</dbReference>
<evidence type="ECO:0000313" key="11">
    <source>
        <dbReference type="EMBL" id="MBT9144239.1"/>
    </source>
</evidence>
<dbReference type="NCBIfam" id="TIGR01087">
    <property type="entry name" value="murD"/>
    <property type="match status" value="1"/>
</dbReference>
<organism evidence="11 12">
    <name type="scientific">Psychracetigena formicireducens</name>
    <dbReference type="NCBI Taxonomy" id="2986056"/>
    <lineage>
        <taxon>Bacteria</taxon>
        <taxon>Bacillati</taxon>
        <taxon>Candidatus Lithacetigenota</taxon>
        <taxon>Candidatus Psychracetigena</taxon>
    </lineage>
</organism>
<protein>
    <recommendedName>
        <fullName evidence="7 8">UDP-N-acetylmuramoylalanine--D-glutamate ligase</fullName>
        <ecNumber evidence="7 8">6.3.2.9</ecNumber>
    </recommendedName>
    <alternativeName>
        <fullName evidence="7">D-glutamic acid-adding enzyme</fullName>
    </alternativeName>
    <alternativeName>
        <fullName evidence="7">UDP-N-acetylmuramoyl-L-alanyl-D-glutamate synthetase</fullName>
    </alternativeName>
</protein>
<evidence type="ECO:0000259" key="9">
    <source>
        <dbReference type="Pfam" id="PF02875"/>
    </source>
</evidence>
<dbReference type="InterPro" id="IPR013221">
    <property type="entry name" value="Mur_ligase_cen"/>
</dbReference>
<comment type="caution">
    <text evidence="7">Lacks conserved residue(s) required for the propagation of feature annotation.</text>
</comment>
<keyword evidence="5 7" id="KW-0547">Nucleotide-binding</keyword>
<evidence type="ECO:0000256" key="7">
    <source>
        <dbReference type="HAMAP-Rule" id="MF_00639"/>
    </source>
</evidence>
<evidence type="ECO:0000259" key="10">
    <source>
        <dbReference type="Pfam" id="PF08245"/>
    </source>
</evidence>
<dbReference type="Proteomes" id="UP000811545">
    <property type="component" value="Unassembled WGS sequence"/>
</dbReference>
<keyword evidence="7 8" id="KW-0133">Cell shape</keyword>
<feature type="domain" description="Mur ligase central" evidence="10">
    <location>
        <begin position="114"/>
        <end position="288"/>
    </location>
</feature>
<dbReference type="EC" id="6.3.2.9" evidence="7 8"/>
<dbReference type="HAMAP" id="MF_00639">
    <property type="entry name" value="MurD"/>
    <property type="match status" value="1"/>
</dbReference>
<keyword evidence="4 7" id="KW-0436">Ligase</keyword>
<name>A0A9E2F0E2_PSYF1</name>
<dbReference type="Pfam" id="PF08245">
    <property type="entry name" value="Mur_ligase_M"/>
    <property type="match status" value="1"/>
</dbReference>
<keyword evidence="3 7" id="KW-0963">Cytoplasm</keyword>
<comment type="pathway">
    <text evidence="2 7 8">Cell wall biogenesis; peptidoglycan biosynthesis.</text>
</comment>
<dbReference type="SUPFAM" id="SSF51984">
    <property type="entry name" value="MurCD N-terminal domain"/>
    <property type="match status" value="1"/>
</dbReference>
<dbReference type="Gene3D" id="3.90.190.20">
    <property type="entry name" value="Mur ligase, C-terminal domain"/>
    <property type="match status" value="1"/>
</dbReference>
<dbReference type="GO" id="GO:0009252">
    <property type="term" value="P:peptidoglycan biosynthetic process"/>
    <property type="evidence" value="ECO:0007669"/>
    <property type="project" value="UniProtKB-UniRule"/>
</dbReference>
<feature type="domain" description="Mur ligase C-terminal" evidence="9">
    <location>
        <begin position="311"/>
        <end position="426"/>
    </location>
</feature>
<comment type="catalytic activity">
    <reaction evidence="7 8">
        <text>UDP-N-acetyl-alpha-D-muramoyl-L-alanine + D-glutamate + ATP = UDP-N-acetyl-alpha-D-muramoyl-L-alanyl-D-glutamate + ADP + phosphate + H(+)</text>
        <dbReference type="Rhea" id="RHEA:16429"/>
        <dbReference type="ChEBI" id="CHEBI:15378"/>
        <dbReference type="ChEBI" id="CHEBI:29986"/>
        <dbReference type="ChEBI" id="CHEBI:30616"/>
        <dbReference type="ChEBI" id="CHEBI:43474"/>
        <dbReference type="ChEBI" id="CHEBI:83898"/>
        <dbReference type="ChEBI" id="CHEBI:83900"/>
        <dbReference type="ChEBI" id="CHEBI:456216"/>
        <dbReference type="EC" id="6.3.2.9"/>
    </reaction>
</comment>
<dbReference type="PANTHER" id="PTHR43692">
    <property type="entry name" value="UDP-N-ACETYLMURAMOYLALANINE--D-GLUTAMATE LIGASE"/>
    <property type="match status" value="1"/>
</dbReference>
<dbReference type="GO" id="GO:0005737">
    <property type="term" value="C:cytoplasm"/>
    <property type="evidence" value="ECO:0007669"/>
    <property type="project" value="UniProtKB-SubCell"/>
</dbReference>
<dbReference type="Pfam" id="PF21799">
    <property type="entry name" value="MurD-like_N"/>
    <property type="match status" value="1"/>
</dbReference>
<evidence type="ECO:0000313" key="12">
    <source>
        <dbReference type="Proteomes" id="UP000811545"/>
    </source>
</evidence>
<keyword evidence="7 8" id="KW-0132">Cell division</keyword>
<comment type="similarity">
    <text evidence="7">Belongs to the MurCDEF family.</text>
</comment>
<evidence type="ECO:0000256" key="3">
    <source>
        <dbReference type="ARBA" id="ARBA00022490"/>
    </source>
</evidence>
<dbReference type="InterPro" id="IPR036615">
    <property type="entry name" value="Mur_ligase_C_dom_sf"/>
</dbReference>
<dbReference type="InterPro" id="IPR005762">
    <property type="entry name" value="MurD"/>
</dbReference>
<dbReference type="AlphaFoldDB" id="A0A9E2F0E2"/>
<gene>
    <name evidence="7 11" type="primary">murD</name>
    <name evidence="11" type="ORF">DDT42_00071</name>
</gene>
<dbReference type="Gene3D" id="3.40.1190.10">
    <property type="entry name" value="Mur-like, catalytic domain"/>
    <property type="match status" value="1"/>
</dbReference>
<dbReference type="SUPFAM" id="SSF53244">
    <property type="entry name" value="MurD-like peptide ligases, peptide-binding domain"/>
    <property type="match status" value="1"/>
</dbReference>
<keyword evidence="7 8" id="KW-0961">Cell wall biogenesis/degradation</keyword>
<evidence type="ECO:0000256" key="6">
    <source>
        <dbReference type="ARBA" id="ARBA00022840"/>
    </source>
</evidence>
<dbReference type="GO" id="GO:0051301">
    <property type="term" value="P:cell division"/>
    <property type="evidence" value="ECO:0007669"/>
    <property type="project" value="UniProtKB-KW"/>
</dbReference>
<evidence type="ECO:0000256" key="1">
    <source>
        <dbReference type="ARBA" id="ARBA00004496"/>
    </source>
</evidence>
<dbReference type="Pfam" id="PF02875">
    <property type="entry name" value="Mur_ligase_C"/>
    <property type="match status" value="1"/>
</dbReference>
<comment type="function">
    <text evidence="7 8">Cell wall formation. Catalyzes the addition of glutamate to the nucleotide precursor UDP-N-acetylmuramoyl-L-alanine (UMA).</text>
</comment>
<sequence>MDYEGKKCLIVGLADSGIGSAKLLLNKGALVTGTDLNFSVKERFKEPPLDQVQLVLGKHPSNLLEDTELIIISPGVSPGIPLVEEAKRKGIPVWGELELAYRNTKTPIIAISETHGKSTTTSLIYKILKDSGVPAGLGGNIRPALTEVVKKVSADGWLVVEASSFQLESIDTFCPRIALILNIFPDHLDRHSTLEEFESTISRLFKNMVPSDLLIGNLDDIRVQILMEKAPTRKAYFSLKEHKMEGAFLKNSHIYYRYENEEILVISTKDISLPGIHNLQNVLAAVSATSFVGVRPQQIAKSIKDFSGLPHRLQKVKEIRGVVYINDSKATTPQATITALKAVPGPKHLILGGSEKNMDFSDMGKEIYKNKVVLAYLIGSTKHKIAEALYLAGFNKFFILENLQEAVQLAYEKSINGDTVLLSPACASFDQFSNFEERGEIFQELVNKLT</sequence>
<keyword evidence="6 7" id="KW-0067">ATP-binding</keyword>
<dbReference type="GO" id="GO:0008360">
    <property type="term" value="P:regulation of cell shape"/>
    <property type="evidence" value="ECO:0007669"/>
    <property type="project" value="UniProtKB-KW"/>
</dbReference>
<dbReference type="Gene3D" id="3.40.50.720">
    <property type="entry name" value="NAD(P)-binding Rossmann-like Domain"/>
    <property type="match status" value="1"/>
</dbReference>
<evidence type="ECO:0000256" key="8">
    <source>
        <dbReference type="RuleBase" id="RU003664"/>
    </source>
</evidence>
<accession>A0A9E2F0E2</accession>
<dbReference type="GO" id="GO:0071555">
    <property type="term" value="P:cell wall organization"/>
    <property type="evidence" value="ECO:0007669"/>
    <property type="project" value="UniProtKB-KW"/>
</dbReference>
<dbReference type="GO" id="GO:0005524">
    <property type="term" value="F:ATP binding"/>
    <property type="evidence" value="ECO:0007669"/>
    <property type="project" value="UniProtKB-UniRule"/>
</dbReference>
<dbReference type="GO" id="GO:0008764">
    <property type="term" value="F:UDP-N-acetylmuramoylalanine-D-glutamate ligase activity"/>
    <property type="evidence" value="ECO:0007669"/>
    <property type="project" value="UniProtKB-UniRule"/>
</dbReference>
<keyword evidence="7 8" id="KW-0573">Peptidoglycan synthesis</keyword>
<comment type="caution">
    <text evidence="11">The sequence shown here is derived from an EMBL/GenBank/DDBJ whole genome shotgun (WGS) entry which is preliminary data.</text>
</comment>